<evidence type="ECO:0000313" key="2">
    <source>
        <dbReference type="EMBL" id="MCR6544226.1"/>
    </source>
</evidence>
<dbReference type="SUPFAM" id="SSF143100">
    <property type="entry name" value="TTHA1013/TTHA0281-like"/>
    <property type="match status" value="1"/>
</dbReference>
<dbReference type="EMBL" id="JANPWE010000001">
    <property type="protein sequence ID" value="MCR6544226.1"/>
    <property type="molecule type" value="Genomic_DNA"/>
</dbReference>
<dbReference type="Proteomes" id="UP001524944">
    <property type="component" value="Unassembled WGS sequence"/>
</dbReference>
<dbReference type="InterPro" id="IPR035069">
    <property type="entry name" value="TTHA1013/TTHA0281-like"/>
</dbReference>
<feature type="domain" description="HicB-like antitoxin of toxin-antitoxin system" evidence="1">
    <location>
        <begin position="16"/>
        <end position="123"/>
    </location>
</feature>
<reference evidence="2 3" key="1">
    <citation type="submission" date="2022-08" db="EMBL/GenBank/DDBJ databases">
        <title>Proteogenomics of the novel Dehalobacterium formicoaceticum strain EZ94 highlights a key role of methyltransferases during anaerobic dichloromethane degradation.</title>
        <authorList>
            <person name="Wasmund K."/>
        </authorList>
    </citation>
    <scope>NUCLEOTIDE SEQUENCE [LARGE SCALE GENOMIC DNA]</scope>
    <source>
        <strain evidence="2 3">EZ94</strain>
    </source>
</reference>
<protein>
    <submittedName>
        <fullName evidence="2">Type II toxin-antitoxin system HicB family antitoxin</fullName>
    </submittedName>
</protein>
<dbReference type="Pfam" id="PF15919">
    <property type="entry name" value="HicB_lk_antitox"/>
    <property type="match status" value="1"/>
</dbReference>
<dbReference type="InterPro" id="IPR031807">
    <property type="entry name" value="HicB-like"/>
</dbReference>
<evidence type="ECO:0000313" key="3">
    <source>
        <dbReference type="Proteomes" id="UP001524944"/>
    </source>
</evidence>
<sequence>MKKDYYIYPAIFDFDGDGISIEFPDLPGCIPCAKTTEEAIKNAKEAMALHLWSMEQDGDPIPDPTPVDKLRFEPNQISMLVEVNMPIYRDAIENTSVKKTLTIPQWLNRVAEENKVNFSQVLQSALKSHLSLESKRKGKTQS</sequence>
<organism evidence="2 3">
    <name type="scientific">Dehalobacterium formicoaceticum</name>
    <dbReference type="NCBI Taxonomy" id="51515"/>
    <lineage>
        <taxon>Bacteria</taxon>
        <taxon>Bacillati</taxon>
        <taxon>Bacillota</taxon>
        <taxon>Clostridia</taxon>
        <taxon>Eubacteriales</taxon>
        <taxon>Peptococcaceae</taxon>
        <taxon>Dehalobacterium</taxon>
    </lineage>
</organism>
<accession>A0ABT1Y3G5</accession>
<dbReference type="Gene3D" id="3.30.160.250">
    <property type="match status" value="1"/>
</dbReference>
<comment type="caution">
    <text evidence="2">The sequence shown here is derived from an EMBL/GenBank/DDBJ whole genome shotgun (WGS) entry which is preliminary data.</text>
</comment>
<gene>
    <name evidence="2" type="ORF">NVS47_01645</name>
</gene>
<proteinExistence type="predicted"/>
<name>A0ABT1Y3G5_9FIRM</name>
<dbReference type="RefSeq" id="WP_257911807.1">
    <property type="nucleotide sequence ID" value="NZ_JANPWE010000001.1"/>
</dbReference>
<keyword evidence="3" id="KW-1185">Reference proteome</keyword>
<evidence type="ECO:0000259" key="1">
    <source>
        <dbReference type="Pfam" id="PF15919"/>
    </source>
</evidence>